<reference evidence="3" key="1">
    <citation type="submission" date="2020-04" db="EMBL/GenBank/DDBJ databases">
        <authorList>
            <person name="Neveu A P."/>
        </authorList>
    </citation>
    <scope>NUCLEOTIDE SEQUENCE</scope>
    <source>
        <tissue evidence="3">Whole embryo</tissue>
    </source>
</reference>
<feature type="compositionally biased region" description="Low complexity" evidence="2">
    <location>
        <begin position="393"/>
        <end position="407"/>
    </location>
</feature>
<organism evidence="3">
    <name type="scientific">Phallusia mammillata</name>
    <dbReference type="NCBI Taxonomy" id="59560"/>
    <lineage>
        <taxon>Eukaryota</taxon>
        <taxon>Metazoa</taxon>
        <taxon>Chordata</taxon>
        <taxon>Tunicata</taxon>
        <taxon>Ascidiacea</taxon>
        <taxon>Phlebobranchia</taxon>
        <taxon>Ascidiidae</taxon>
        <taxon>Phallusia</taxon>
    </lineage>
</organism>
<feature type="region of interest" description="Disordered" evidence="2">
    <location>
        <begin position="573"/>
        <end position="596"/>
    </location>
</feature>
<dbReference type="InterPro" id="IPR026716">
    <property type="entry name" value="PBIR1/2/3"/>
</dbReference>
<evidence type="ECO:0000313" key="3">
    <source>
        <dbReference type="EMBL" id="CAB3244231.1"/>
    </source>
</evidence>
<feature type="region of interest" description="Disordered" evidence="2">
    <location>
        <begin position="87"/>
        <end position="134"/>
    </location>
</feature>
<gene>
    <name evidence="3" type="primary">Fam122b</name>
</gene>
<sequence length="596" mass="64514">MASEVMEAEESIVACVKSEKTEVVPKTADVKTIQLNGNNNFNTWSSSPAQQNIKTSIGDEKTNKSHLFNFISNDVASDGRNRSNISQTGAWSIRSPKPIKAPFSCPTHTILHRRPSQENGTKSRKLSADRDDSKINIAESRRSLVFPSKSPSSAFSNIANQRPLLSDEDDLNSNILKRCNSAPVLNDVEIEDMSTSWPSYQLQPSKAGRMRRFSATVVSANASPVSGRSNSRLRLHQLKKEESLEGIQNKEAEHEREVQATIQISSNCSDLSLGGERRSSLDSCLNQSFSPKNRMSPSTLQVKGHFPTPALAGGKSCHSRAIDFNLPFNPLGSLSPTSSHHQHPSNGIPSPLTFTPSLSLFSSSPLPPSPTRSLCGPGKQCFSPSMQVPVSLARATSRSPSPSPTRRGFVTRRRSQSPCIMRPSALGAIKRKYDSDTEGSSPKRIFAPATGLALPGLAHEPPPTTVSASSPAFPHRMLVHRSHSLSSSSMDSSDASITPSPPFHVLHSFAPHHTSLAAQRHHQLYVPHSPSTLTSTAQQFDQPSRPLSPASSTCSSSSLEGIRDLQPLISPAHAFQNKKPPKERDNTVGVGDQGPH</sequence>
<dbReference type="EMBL" id="LR785008">
    <property type="protein sequence ID" value="CAB3244231.1"/>
    <property type="molecule type" value="mRNA"/>
</dbReference>
<feature type="compositionally biased region" description="Polar residues" evidence="2">
    <location>
        <begin position="529"/>
        <end position="542"/>
    </location>
</feature>
<evidence type="ECO:0000256" key="1">
    <source>
        <dbReference type="ARBA" id="ARBA00006725"/>
    </source>
</evidence>
<dbReference type="GO" id="GO:0004865">
    <property type="term" value="F:protein serine/threonine phosphatase inhibitor activity"/>
    <property type="evidence" value="ECO:0007669"/>
    <property type="project" value="InterPro"/>
</dbReference>
<proteinExistence type="evidence at transcript level"/>
<accession>A0A6F9DCX8</accession>
<evidence type="ECO:0000256" key="2">
    <source>
        <dbReference type="SAM" id="MobiDB-lite"/>
    </source>
</evidence>
<dbReference type="AlphaFoldDB" id="A0A6F9DCX8"/>
<dbReference type="PANTHER" id="PTHR22227:SF6">
    <property type="entry name" value="FAMILY WITH SEQUENCE SIMILARITY 122B ISOFORM X1"/>
    <property type="match status" value="1"/>
</dbReference>
<feature type="region of interest" description="Disordered" evidence="2">
    <location>
        <begin position="359"/>
        <end position="416"/>
    </location>
</feature>
<feature type="region of interest" description="Disordered" evidence="2">
    <location>
        <begin position="528"/>
        <end position="559"/>
    </location>
</feature>
<protein>
    <submittedName>
        <fullName evidence="3">Flocculation protein FLO11</fullName>
    </submittedName>
</protein>
<comment type="similarity">
    <text evidence="1">Belongs to the FAM122 family.</text>
</comment>
<feature type="compositionally biased region" description="Low complexity" evidence="2">
    <location>
        <begin position="544"/>
        <end position="558"/>
    </location>
</feature>
<dbReference type="PANTHER" id="PTHR22227">
    <property type="entry name" value="FAMILY WITH SEQUENCE SIMILARITY 122B ISOFORM X1"/>
    <property type="match status" value="1"/>
</dbReference>
<name>A0A6F9DCX8_9ASCI</name>